<feature type="compositionally biased region" description="Basic and acidic residues" evidence="3">
    <location>
        <begin position="91"/>
        <end position="107"/>
    </location>
</feature>
<evidence type="ECO:0000313" key="6">
    <source>
        <dbReference type="Proteomes" id="UP000677054"/>
    </source>
</evidence>
<dbReference type="PANTHER" id="PTHR24256">
    <property type="entry name" value="TRYPTASE-RELATED"/>
    <property type="match status" value="1"/>
</dbReference>
<dbReference type="SUPFAM" id="SSF50494">
    <property type="entry name" value="Trypsin-like serine proteases"/>
    <property type="match status" value="1"/>
</dbReference>
<evidence type="ECO:0000256" key="1">
    <source>
        <dbReference type="ARBA" id="ARBA00023157"/>
    </source>
</evidence>
<dbReference type="GO" id="GO:0004252">
    <property type="term" value="F:serine-type endopeptidase activity"/>
    <property type="evidence" value="ECO:0007669"/>
    <property type="project" value="InterPro"/>
</dbReference>
<dbReference type="InterPro" id="IPR043504">
    <property type="entry name" value="Peptidase_S1_PA_chymotrypsin"/>
</dbReference>
<sequence length="353" mass="38247">MRVSCSKIDLSGSQGCRNADFVINGKSLCGKEGLLRSSMHVGRTLNAMLYTVGPTRSAPNVRCNIECGGGGERRQDFDRPRPVSGSNRQADCNREKVEGGGGRGEDNGLMGKVEECARKTESNRFVCLTDSFHIYPPSVEEDQYRKPIEYKSERLRITLGEHDTSTTAEAMTLVQELLPTNVLVHPQFNEKALDDNDMALVKLNTPVDWQAFPNIRPICLPGSAPPGVGLTGTIVGWGTTAARSFDATIPTTSKIVREAEVKTWSLDECKNALVNDTLTENMFCASGTAAIGVCWGDGGGPLMLPRGNDVFEQAGIISFGPKGCQEILLPGVYTQVSNYLSFIKDSTADAVWC</sequence>
<feature type="domain" description="Peptidase S1" evidence="4">
    <location>
        <begin position="127"/>
        <end position="348"/>
    </location>
</feature>
<dbReference type="CDD" id="cd00190">
    <property type="entry name" value="Tryp_SPc"/>
    <property type="match status" value="1"/>
</dbReference>
<gene>
    <name evidence="5" type="ORF">DSTB1V02_LOCUS12222</name>
</gene>
<accession>A0A7R9ADZ4</accession>
<dbReference type="Pfam" id="PF00089">
    <property type="entry name" value="Trypsin"/>
    <property type="match status" value="1"/>
</dbReference>
<dbReference type="SMART" id="SM00020">
    <property type="entry name" value="Tryp_SPc"/>
    <property type="match status" value="1"/>
</dbReference>
<evidence type="ECO:0000313" key="5">
    <source>
        <dbReference type="EMBL" id="CAD7252464.1"/>
    </source>
</evidence>
<proteinExistence type="inferred from homology"/>
<protein>
    <recommendedName>
        <fullName evidence="4">Peptidase S1 domain-containing protein</fullName>
    </recommendedName>
</protein>
<organism evidence="5">
    <name type="scientific">Darwinula stevensoni</name>
    <dbReference type="NCBI Taxonomy" id="69355"/>
    <lineage>
        <taxon>Eukaryota</taxon>
        <taxon>Metazoa</taxon>
        <taxon>Ecdysozoa</taxon>
        <taxon>Arthropoda</taxon>
        <taxon>Crustacea</taxon>
        <taxon>Oligostraca</taxon>
        <taxon>Ostracoda</taxon>
        <taxon>Podocopa</taxon>
        <taxon>Podocopida</taxon>
        <taxon>Darwinulocopina</taxon>
        <taxon>Darwinuloidea</taxon>
        <taxon>Darwinulidae</taxon>
        <taxon>Darwinula</taxon>
    </lineage>
</organism>
<keyword evidence="1" id="KW-1015">Disulfide bond</keyword>
<evidence type="ECO:0000256" key="3">
    <source>
        <dbReference type="SAM" id="MobiDB-lite"/>
    </source>
</evidence>
<evidence type="ECO:0000259" key="4">
    <source>
        <dbReference type="PROSITE" id="PS50240"/>
    </source>
</evidence>
<reference evidence="5" key="1">
    <citation type="submission" date="2020-11" db="EMBL/GenBank/DDBJ databases">
        <authorList>
            <person name="Tran Van P."/>
        </authorList>
    </citation>
    <scope>NUCLEOTIDE SEQUENCE</scope>
</reference>
<dbReference type="Gene3D" id="2.40.10.10">
    <property type="entry name" value="Trypsin-like serine proteases"/>
    <property type="match status" value="1"/>
</dbReference>
<dbReference type="InterPro" id="IPR009003">
    <property type="entry name" value="Peptidase_S1_PA"/>
</dbReference>
<dbReference type="InterPro" id="IPR001254">
    <property type="entry name" value="Trypsin_dom"/>
</dbReference>
<dbReference type="EMBL" id="CAJPEV010004465">
    <property type="protein sequence ID" value="CAG0901824.1"/>
    <property type="molecule type" value="Genomic_DNA"/>
</dbReference>
<keyword evidence="6" id="KW-1185">Reference proteome</keyword>
<comment type="similarity">
    <text evidence="2">Belongs to the peptidase S1 family. CLIP subfamily.</text>
</comment>
<dbReference type="InterPro" id="IPR051487">
    <property type="entry name" value="Ser/Thr_Proteases_Immune/Dev"/>
</dbReference>
<dbReference type="EMBL" id="LR903982">
    <property type="protein sequence ID" value="CAD7252464.1"/>
    <property type="molecule type" value="Genomic_DNA"/>
</dbReference>
<feature type="region of interest" description="Disordered" evidence="3">
    <location>
        <begin position="73"/>
        <end position="107"/>
    </location>
</feature>
<dbReference type="Proteomes" id="UP000677054">
    <property type="component" value="Unassembled WGS sequence"/>
</dbReference>
<dbReference type="PROSITE" id="PS50240">
    <property type="entry name" value="TRYPSIN_DOM"/>
    <property type="match status" value="1"/>
</dbReference>
<dbReference type="GO" id="GO:0006508">
    <property type="term" value="P:proteolysis"/>
    <property type="evidence" value="ECO:0007669"/>
    <property type="project" value="InterPro"/>
</dbReference>
<dbReference type="AlphaFoldDB" id="A0A7R9ADZ4"/>
<evidence type="ECO:0000256" key="2">
    <source>
        <dbReference type="ARBA" id="ARBA00024195"/>
    </source>
</evidence>
<dbReference type="OrthoDB" id="547031at2759"/>
<name>A0A7R9ADZ4_9CRUS</name>